<dbReference type="PANTHER" id="PTHR11717">
    <property type="entry name" value="LOW MOLECULAR WEIGHT PROTEIN TYROSINE PHOSPHATASE"/>
    <property type="match status" value="1"/>
</dbReference>
<protein>
    <submittedName>
        <fullName evidence="5">Low molecular weight protein arginine phosphatase</fullName>
    </submittedName>
</protein>
<keyword evidence="6" id="KW-1185">Reference proteome</keyword>
<evidence type="ECO:0000256" key="1">
    <source>
        <dbReference type="ARBA" id="ARBA00011063"/>
    </source>
</evidence>
<evidence type="ECO:0000313" key="5">
    <source>
        <dbReference type="EMBL" id="MEN0645010.1"/>
    </source>
</evidence>
<gene>
    <name evidence="5" type="ORF">MKY91_17775</name>
</gene>
<dbReference type="InterPro" id="IPR036196">
    <property type="entry name" value="Ptyr_pPase_sf"/>
</dbReference>
<dbReference type="CDD" id="cd16344">
    <property type="entry name" value="LMWPAP"/>
    <property type="match status" value="1"/>
</dbReference>
<evidence type="ECO:0000256" key="2">
    <source>
        <dbReference type="ARBA" id="ARBA00022801"/>
    </source>
</evidence>
<feature type="domain" description="Phosphotyrosine protein phosphatase I" evidence="4">
    <location>
        <begin position="5"/>
        <end position="144"/>
    </location>
</feature>
<comment type="caution">
    <text evidence="5">The sequence shown here is derived from an EMBL/GenBank/DDBJ whole genome shotgun (WGS) entry which is preliminary data.</text>
</comment>
<accession>A0ABU9VM75</accession>
<dbReference type="Proteomes" id="UP001418796">
    <property type="component" value="Unassembled WGS sequence"/>
</dbReference>
<keyword evidence="2" id="KW-0378">Hydrolase</keyword>
<dbReference type="InterPro" id="IPR017867">
    <property type="entry name" value="Tyr_phospatase_low_mol_wt"/>
</dbReference>
<dbReference type="PANTHER" id="PTHR11717:SF31">
    <property type="entry name" value="LOW MOLECULAR WEIGHT PROTEIN-TYROSINE-PHOSPHATASE ETP-RELATED"/>
    <property type="match status" value="1"/>
</dbReference>
<dbReference type="InterPro" id="IPR023485">
    <property type="entry name" value="Ptyr_pPase"/>
</dbReference>
<organism evidence="5 6">
    <name type="scientific">Alkalicoccobacillus gibsonii</name>
    <dbReference type="NCBI Taxonomy" id="79881"/>
    <lineage>
        <taxon>Bacteria</taxon>
        <taxon>Bacillati</taxon>
        <taxon>Bacillota</taxon>
        <taxon>Bacilli</taxon>
        <taxon>Bacillales</taxon>
        <taxon>Bacillaceae</taxon>
        <taxon>Alkalicoccobacillus</taxon>
    </lineage>
</organism>
<dbReference type="Gene3D" id="3.40.50.2300">
    <property type="match status" value="1"/>
</dbReference>
<sequence length="147" mass="16332">MSILKNVLFVCTGNTCRSPMAEYLLKEKAGDQLFVQSAGVTAWPGIPMSEGTALVLAERGIRHQHVSQPVTAELIDWADIILTMTTSHKDMLSIRHPEATEKVYTLKGYVETGGDIGDPIGGPKEEYDQVAQELDQSIERFLQKWNK</sequence>
<dbReference type="SUPFAM" id="SSF52788">
    <property type="entry name" value="Phosphotyrosine protein phosphatases I"/>
    <property type="match status" value="1"/>
</dbReference>
<comment type="similarity">
    <text evidence="1">Belongs to the low molecular weight phosphotyrosine protein phosphatase family.</text>
</comment>
<dbReference type="EMBL" id="JBCITK010000001">
    <property type="protein sequence ID" value="MEN0645010.1"/>
    <property type="molecule type" value="Genomic_DNA"/>
</dbReference>
<evidence type="ECO:0000259" key="4">
    <source>
        <dbReference type="SMART" id="SM00226"/>
    </source>
</evidence>
<name>A0ABU9VM75_9BACI</name>
<proteinExistence type="inferred from homology"/>
<reference evidence="5 6" key="1">
    <citation type="submission" date="2024-03" db="EMBL/GenBank/DDBJ databases">
        <title>Bacilli Hybrid Assemblies.</title>
        <authorList>
            <person name="Kovac J."/>
        </authorList>
    </citation>
    <scope>NUCLEOTIDE SEQUENCE [LARGE SCALE GENOMIC DNA]</scope>
    <source>
        <strain evidence="5 6">FSL R7-0666</strain>
    </source>
</reference>
<keyword evidence="3" id="KW-0904">Protein phosphatase</keyword>
<dbReference type="PRINTS" id="PR00719">
    <property type="entry name" value="LMWPTPASE"/>
</dbReference>
<evidence type="ECO:0000256" key="3">
    <source>
        <dbReference type="ARBA" id="ARBA00022912"/>
    </source>
</evidence>
<evidence type="ECO:0000313" key="6">
    <source>
        <dbReference type="Proteomes" id="UP001418796"/>
    </source>
</evidence>
<dbReference type="SMART" id="SM00226">
    <property type="entry name" value="LMWPc"/>
    <property type="match status" value="1"/>
</dbReference>
<dbReference type="InterPro" id="IPR050438">
    <property type="entry name" value="LMW_PTPase"/>
</dbReference>
<dbReference type="Pfam" id="PF01451">
    <property type="entry name" value="LMWPc"/>
    <property type="match status" value="1"/>
</dbReference>